<evidence type="ECO:0000313" key="6">
    <source>
        <dbReference type="EMBL" id="KPU46081.1"/>
    </source>
</evidence>
<evidence type="ECO:0000256" key="1">
    <source>
        <dbReference type="ARBA" id="ARBA00023015"/>
    </source>
</evidence>
<protein>
    <submittedName>
        <fullName evidence="6">DNA-binding transcriptional repressor ExuR</fullName>
    </submittedName>
</protein>
<name>A0A0P8Z1U7_9CLOT</name>
<dbReference type="PROSITE" id="PS50949">
    <property type="entry name" value="HTH_GNTR"/>
    <property type="match status" value="1"/>
</dbReference>
<dbReference type="PANTHER" id="PTHR30445">
    <property type="entry name" value="K(+)_H(+) ANTIPORTER SUBUNIT KHTT"/>
    <property type="match status" value="1"/>
</dbReference>
<dbReference type="CDD" id="cd07377">
    <property type="entry name" value="WHTH_GntR"/>
    <property type="match status" value="1"/>
</dbReference>
<dbReference type="PROSITE" id="PS51202">
    <property type="entry name" value="RCK_C"/>
    <property type="match status" value="1"/>
</dbReference>
<dbReference type="Gene3D" id="1.10.10.10">
    <property type="entry name" value="Winged helix-like DNA-binding domain superfamily/Winged helix DNA-binding domain"/>
    <property type="match status" value="1"/>
</dbReference>
<dbReference type="GO" id="GO:0006813">
    <property type="term" value="P:potassium ion transport"/>
    <property type="evidence" value="ECO:0007669"/>
    <property type="project" value="InterPro"/>
</dbReference>
<dbReference type="Pfam" id="PF02080">
    <property type="entry name" value="TrkA_C"/>
    <property type="match status" value="1"/>
</dbReference>
<dbReference type="InterPro" id="IPR050144">
    <property type="entry name" value="AAE_transporter"/>
</dbReference>
<sequence length="207" mass="23140">MGEEITQKPMYQQIALDIARRVVNGDFQAGCKIHGRSTLAGEYNVSPETVRRAVILLQDMDVVSVSHGSGITINSQEEACKFIDKFKDMESIASLKMNLDKLFEDKKEIDSNLANTIEKIIDYSDRLRNISPYNPLEIEIKEDSMVVGETVSSVKFWQNTGATIIAIRRDKDIILSPGPYAEFRAGDVIVVVGDEGVLKRVKVFLNV</sequence>
<dbReference type="EMBL" id="LKET01000014">
    <property type="protein sequence ID" value="KPU46081.1"/>
    <property type="molecule type" value="Genomic_DNA"/>
</dbReference>
<proteinExistence type="predicted"/>
<dbReference type="Proteomes" id="UP000050326">
    <property type="component" value="Unassembled WGS sequence"/>
</dbReference>
<dbReference type="PANTHER" id="PTHR30445:SF8">
    <property type="entry name" value="K(+)_H(+) ANTIPORTER SUBUNIT KHTT"/>
    <property type="match status" value="1"/>
</dbReference>
<organism evidence="6 7">
    <name type="scientific">Oxobacter pfennigii</name>
    <dbReference type="NCBI Taxonomy" id="36849"/>
    <lineage>
        <taxon>Bacteria</taxon>
        <taxon>Bacillati</taxon>
        <taxon>Bacillota</taxon>
        <taxon>Clostridia</taxon>
        <taxon>Eubacteriales</taxon>
        <taxon>Clostridiaceae</taxon>
        <taxon>Oxobacter</taxon>
    </lineage>
</organism>
<dbReference type="SUPFAM" id="SSF116726">
    <property type="entry name" value="TrkA C-terminal domain-like"/>
    <property type="match status" value="1"/>
</dbReference>
<keyword evidence="7" id="KW-1185">Reference proteome</keyword>
<dbReference type="AlphaFoldDB" id="A0A0P8Z1U7"/>
<reference evidence="6 7" key="1">
    <citation type="submission" date="2015-09" db="EMBL/GenBank/DDBJ databases">
        <title>Genome sequence of Oxobacter pfennigii DSM 3222.</title>
        <authorList>
            <person name="Poehlein A."/>
            <person name="Bengelsdorf F.R."/>
            <person name="Schiel-Bengelsdorf B."/>
            <person name="Duerre P."/>
            <person name="Daniel R."/>
        </authorList>
    </citation>
    <scope>NUCLEOTIDE SEQUENCE [LARGE SCALE GENOMIC DNA]</scope>
    <source>
        <strain evidence="6 7">DSM 3222</strain>
    </source>
</reference>
<evidence type="ECO:0000256" key="3">
    <source>
        <dbReference type="ARBA" id="ARBA00023163"/>
    </source>
</evidence>
<comment type="caution">
    <text evidence="6">The sequence shown here is derived from an EMBL/GenBank/DDBJ whole genome shotgun (WGS) entry which is preliminary data.</text>
</comment>
<evidence type="ECO:0000259" key="4">
    <source>
        <dbReference type="PROSITE" id="PS50949"/>
    </source>
</evidence>
<dbReference type="InterPro" id="IPR036390">
    <property type="entry name" value="WH_DNA-bd_sf"/>
</dbReference>
<dbReference type="Pfam" id="PF00392">
    <property type="entry name" value="GntR"/>
    <property type="match status" value="1"/>
</dbReference>
<dbReference type="InterPro" id="IPR000524">
    <property type="entry name" value="Tscrpt_reg_HTH_GntR"/>
</dbReference>
<dbReference type="GO" id="GO:0003700">
    <property type="term" value="F:DNA-binding transcription factor activity"/>
    <property type="evidence" value="ECO:0007669"/>
    <property type="project" value="InterPro"/>
</dbReference>
<dbReference type="RefSeq" id="WP_054873346.1">
    <property type="nucleotide sequence ID" value="NZ_LKET01000014.1"/>
</dbReference>
<dbReference type="InterPro" id="IPR036388">
    <property type="entry name" value="WH-like_DNA-bd_sf"/>
</dbReference>
<dbReference type="InterPro" id="IPR036721">
    <property type="entry name" value="RCK_C_sf"/>
</dbReference>
<dbReference type="SMART" id="SM00345">
    <property type="entry name" value="HTH_GNTR"/>
    <property type="match status" value="1"/>
</dbReference>
<dbReference type="GO" id="GO:0008324">
    <property type="term" value="F:monoatomic cation transmembrane transporter activity"/>
    <property type="evidence" value="ECO:0007669"/>
    <property type="project" value="InterPro"/>
</dbReference>
<dbReference type="InterPro" id="IPR006037">
    <property type="entry name" value="RCK_C"/>
</dbReference>
<dbReference type="PATRIC" id="fig|36849.3.peg.212"/>
<evidence type="ECO:0000256" key="2">
    <source>
        <dbReference type="ARBA" id="ARBA00023125"/>
    </source>
</evidence>
<feature type="domain" description="RCK C-terminal" evidence="5">
    <location>
        <begin position="122"/>
        <end position="207"/>
    </location>
</feature>
<dbReference type="OrthoDB" id="226679at2"/>
<feature type="domain" description="HTH gntR-type" evidence="4">
    <location>
        <begin position="8"/>
        <end position="76"/>
    </location>
</feature>
<evidence type="ECO:0000313" key="7">
    <source>
        <dbReference type="Proteomes" id="UP000050326"/>
    </source>
</evidence>
<dbReference type="GO" id="GO:0003677">
    <property type="term" value="F:DNA binding"/>
    <property type="evidence" value="ECO:0007669"/>
    <property type="project" value="UniProtKB-KW"/>
</dbReference>
<dbReference type="STRING" id="36849.OXPF_01910"/>
<keyword evidence="2 6" id="KW-0238">DNA-binding</keyword>
<gene>
    <name evidence="6" type="ORF">OXPF_01910</name>
</gene>
<dbReference type="SUPFAM" id="SSF46785">
    <property type="entry name" value="Winged helix' DNA-binding domain"/>
    <property type="match status" value="1"/>
</dbReference>
<dbReference type="Gene3D" id="3.30.70.1450">
    <property type="entry name" value="Regulator of K+ conductance, C-terminal domain"/>
    <property type="match status" value="1"/>
</dbReference>
<evidence type="ECO:0000259" key="5">
    <source>
        <dbReference type="PROSITE" id="PS51202"/>
    </source>
</evidence>
<keyword evidence="3" id="KW-0804">Transcription</keyword>
<accession>A0A0P8Z1U7</accession>
<keyword evidence="1" id="KW-0805">Transcription regulation</keyword>